<dbReference type="AlphaFoldDB" id="A0A7J6WBL5"/>
<dbReference type="EMBL" id="JABWDY010018221">
    <property type="protein sequence ID" value="KAF5194826.1"/>
    <property type="molecule type" value="Genomic_DNA"/>
</dbReference>
<evidence type="ECO:0000259" key="2">
    <source>
        <dbReference type="Pfam" id="PF06831"/>
    </source>
</evidence>
<comment type="similarity">
    <text evidence="1">Belongs to the FPG family.</text>
</comment>
<dbReference type="GO" id="GO:0019104">
    <property type="term" value="F:DNA N-glycosylase activity"/>
    <property type="evidence" value="ECO:0007669"/>
    <property type="project" value="TreeGrafter"/>
</dbReference>
<dbReference type="Gene3D" id="1.10.8.50">
    <property type="match status" value="1"/>
</dbReference>
<dbReference type="GO" id="GO:0003906">
    <property type="term" value="F:DNA-(apurinic or apyrimidinic site) endonuclease activity"/>
    <property type="evidence" value="ECO:0007669"/>
    <property type="project" value="InterPro"/>
</dbReference>
<dbReference type="InterPro" id="IPR010979">
    <property type="entry name" value="Ribosomal_uS13-like_H2TH"/>
</dbReference>
<organism evidence="3 4">
    <name type="scientific">Thalictrum thalictroides</name>
    <name type="common">Rue-anemone</name>
    <name type="synonym">Anemone thalictroides</name>
    <dbReference type="NCBI Taxonomy" id="46969"/>
    <lineage>
        <taxon>Eukaryota</taxon>
        <taxon>Viridiplantae</taxon>
        <taxon>Streptophyta</taxon>
        <taxon>Embryophyta</taxon>
        <taxon>Tracheophyta</taxon>
        <taxon>Spermatophyta</taxon>
        <taxon>Magnoliopsida</taxon>
        <taxon>Ranunculales</taxon>
        <taxon>Ranunculaceae</taxon>
        <taxon>Thalictroideae</taxon>
        <taxon>Thalictrum</taxon>
    </lineage>
</organism>
<dbReference type="GO" id="GO:0008270">
    <property type="term" value="F:zinc ion binding"/>
    <property type="evidence" value="ECO:0007669"/>
    <property type="project" value="InterPro"/>
</dbReference>
<dbReference type="InterPro" id="IPR035937">
    <property type="entry name" value="FPG_N"/>
</dbReference>
<protein>
    <submittedName>
        <fullName evidence="3">Formamidopyrimidine-dna glycosylase</fullName>
    </submittedName>
</protein>
<dbReference type="GO" id="GO:0005634">
    <property type="term" value="C:nucleus"/>
    <property type="evidence" value="ECO:0007669"/>
    <property type="project" value="TreeGrafter"/>
</dbReference>
<sequence>MEDKELQQDLLDDGLELSFTDKRRFAKVRLLKDPASVPPISGLGPDALLEPMAIDEFAGSLSKRKIAIKALLLDQGYIAGIGNWIADEVLYQVSVFFMFGHIP</sequence>
<reference evidence="3 4" key="1">
    <citation type="submission" date="2020-06" db="EMBL/GenBank/DDBJ databases">
        <title>Transcriptomic and genomic resources for Thalictrum thalictroides and T. hernandezii: Facilitating candidate gene discovery in an emerging model plant lineage.</title>
        <authorList>
            <person name="Arias T."/>
            <person name="Riano-Pachon D.M."/>
            <person name="Di Stilio V.S."/>
        </authorList>
    </citation>
    <scope>NUCLEOTIDE SEQUENCE [LARGE SCALE GENOMIC DNA]</scope>
    <source>
        <strain evidence="4">cv. WT478/WT964</strain>
        <tissue evidence="3">Leaves</tissue>
    </source>
</reference>
<evidence type="ECO:0000313" key="3">
    <source>
        <dbReference type="EMBL" id="KAF5194826.1"/>
    </source>
</evidence>
<dbReference type="PANTHER" id="PTHR22993:SF9">
    <property type="entry name" value="FORMAMIDOPYRIMIDINE-DNA GLYCOSYLASE"/>
    <property type="match status" value="1"/>
</dbReference>
<accession>A0A7J6WBL5</accession>
<dbReference type="GO" id="GO:0003684">
    <property type="term" value="F:damaged DNA binding"/>
    <property type="evidence" value="ECO:0007669"/>
    <property type="project" value="InterPro"/>
</dbReference>
<comment type="caution">
    <text evidence="3">The sequence shown here is derived from an EMBL/GenBank/DDBJ whole genome shotgun (WGS) entry which is preliminary data.</text>
</comment>
<dbReference type="SUPFAM" id="SSF46946">
    <property type="entry name" value="S13-like H2TH domain"/>
    <property type="match status" value="1"/>
</dbReference>
<dbReference type="Proteomes" id="UP000554482">
    <property type="component" value="Unassembled WGS sequence"/>
</dbReference>
<feature type="domain" description="Formamidopyrimidine-DNA glycosylase H2TH DNA-binding" evidence="2">
    <location>
        <begin position="43"/>
        <end position="94"/>
    </location>
</feature>
<dbReference type="PANTHER" id="PTHR22993">
    <property type="entry name" value="FORMAMIDOPYRIMIDINE-DNA GLYCOSYLASE"/>
    <property type="match status" value="1"/>
</dbReference>
<dbReference type="OrthoDB" id="444592at2759"/>
<dbReference type="SUPFAM" id="SSF81624">
    <property type="entry name" value="N-terminal domain of MutM-like DNA repair proteins"/>
    <property type="match status" value="1"/>
</dbReference>
<evidence type="ECO:0000256" key="1">
    <source>
        <dbReference type="ARBA" id="ARBA00009409"/>
    </source>
</evidence>
<dbReference type="Pfam" id="PF06831">
    <property type="entry name" value="H2TH"/>
    <property type="match status" value="1"/>
</dbReference>
<gene>
    <name evidence="3" type="ORF">FRX31_015588</name>
</gene>
<keyword evidence="4" id="KW-1185">Reference proteome</keyword>
<proteinExistence type="inferred from homology"/>
<evidence type="ECO:0000313" key="4">
    <source>
        <dbReference type="Proteomes" id="UP000554482"/>
    </source>
</evidence>
<dbReference type="GO" id="GO:0006284">
    <property type="term" value="P:base-excision repair"/>
    <property type="evidence" value="ECO:0007669"/>
    <property type="project" value="InterPro"/>
</dbReference>
<dbReference type="InterPro" id="IPR015886">
    <property type="entry name" value="H2TH_FPG"/>
</dbReference>
<name>A0A7J6WBL5_THATH</name>